<evidence type="ECO:0000313" key="3">
    <source>
        <dbReference type="EMBL" id="KAJ1906390.1"/>
    </source>
</evidence>
<feature type="compositionally biased region" description="Low complexity" evidence="1">
    <location>
        <begin position="553"/>
        <end position="563"/>
    </location>
</feature>
<keyword evidence="2" id="KW-0472">Membrane</keyword>
<feature type="compositionally biased region" description="Polar residues" evidence="1">
    <location>
        <begin position="18"/>
        <end position="31"/>
    </location>
</feature>
<evidence type="ECO:0000256" key="1">
    <source>
        <dbReference type="SAM" id="MobiDB-lite"/>
    </source>
</evidence>
<proteinExistence type="predicted"/>
<dbReference type="OrthoDB" id="5600558at2759"/>
<feature type="compositionally biased region" description="Polar residues" evidence="1">
    <location>
        <begin position="54"/>
        <end position="68"/>
    </location>
</feature>
<comment type="caution">
    <text evidence="3">The sequence shown here is derived from an EMBL/GenBank/DDBJ whole genome shotgun (WGS) entry which is preliminary data.</text>
</comment>
<reference evidence="3" key="1">
    <citation type="submission" date="2022-07" db="EMBL/GenBank/DDBJ databases">
        <title>Phylogenomic reconstructions and comparative analyses of Kickxellomycotina fungi.</title>
        <authorList>
            <person name="Reynolds N.K."/>
            <person name="Stajich J.E."/>
            <person name="Barry K."/>
            <person name="Grigoriev I.V."/>
            <person name="Crous P."/>
            <person name="Smith M.E."/>
        </authorList>
    </citation>
    <scope>NUCLEOTIDE SEQUENCE</scope>
    <source>
        <strain evidence="3">RSA 861</strain>
    </source>
</reference>
<gene>
    <name evidence="3" type="ORF">IWQ60_012097</name>
</gene>
<feature type="compositionally biased region" description="Basic residues" evidence="1">
    <location>
        <begin position="116"/>
        <end position="137"/>
    </location>
</feature>
<evidence type="ECO:0000313" key="4">
    <source>
        <dbReference type="Proteomes" id="UP001150569"/>
    </source>
</evidence>
<feature type="compositionally biased region" description="Pro residues" evidence="1">
    <location>
        <begin position="138"/>
        <end position="159"/>
    </location>
</feature>
<keyword evidence="2" id="KW-1133">Transmembrane helix</keyword>
<feature type="region of interest" description="Disordered" evidence="1">
    <location>
        <begin position="1"/>
        <end position="81"/>
    </location>
</feature>
<dbReference type="AlphaFoldDB" id="A0A9W8DLP1"/>
<feature type="compositionally biased region" description="Polar residues" evidence="1">
    <location>
        <begin position="489"/>
        <end position="509"/>
    </location>
</feature>
<feature type="compositionally biased region" description="Low complexity" evidence="1">
    <location>
        <begin position="177"/>
        <end position="186"/>
    </location>
</feature>
<keyword evidence="2" id="KW-0812">Transmembrane</keyword>
<feature type="region of interest" description="Disordered" evidence="1">
    <location>
        <begin position="101"/>
        <end position="186"/>
    </location>
</feature>
<dbReference type="Proteomes" id="UP001150569">
    <property type="component" value="Unassembled WGS sequence"/>
</dbReference>
<feature type="compositionally biased region" description="Low complexity" evidence="1">
    <location>
        <begin position="580"/>
        <end position="593"/>
    </location>
</feature>
<protein>
    <submittedName>
        <fullName evidence="3">Uncharacterized protein</fullName>
    </submittedName>
</protein>
<feature type="region of interest" description="Disordered" evidence="1">
    <location>
        <begin position="468"/>
        <end position="509"/>
    </location>
</feature>
<evidence type="ECO:0000256" key="2">
    <source>
        <dbReference type="SAM" id="Phobius"/>
    </source>
</evidence>
<dbReference type="EMBL" id="JANBPT010001601">
    <property type="protein sequence ID" value="KAJ1906390.1"/>
    <property type="molecule type" value="Genomic_DNA"/>
</dbReference>
<sequence length="653" mass="68776">MPDVPPAGRRGPTAEGSAISTVNSHILQTIQRTRRDRSAVMTPAPAREDGAAETSPTAERFTTVSLNSPAGPLALTDPLSTGGIQSWVSVATSGVISLTASDVDSDSEEGSAVTSPHRRPARGRHRHHRPQPPRHHPPPPQPQRLPLFPSLPPPQPRPSNAPVTTVMSPPPQPPLPSSASEASLPVGPLATPAALEAELRASLTTILEPHNRRPALPPRRATADPMPSALLPPPRQPTPAMTTAPINLLDVLGDHGPSAPSPAPSICSENPAEFTAERPSPLAVMATISESTLPSTASHPVAALSVSTPPSRSRGPTALLRQATSIPNLSALGTVARRDVHPVRQLYTSSWTARGVPLHVDAAVLLFSHRPEALVYMDRPKALTPPYDYYSAVVDRANRSTGDNHGQSVPLAFTATHAAPAYPSTVATTEELVYATPPALTFTPAHQPLPSLPPLRLHDGTARAADLYSCPGTSAAPSRESLPYGISTPADSPVSNETPLPTNMSGSPTAPYTTATLGSLALSSIGVSLGSSCHALLLQDTTDFAPPTPIPRPTTTASTRPIRLSQLSSRRSGIAVTPDPTRSSRPPSVPSGRRPGRRSSRYPRPLRSLWTALIACTTFCLGIGVGLWWGKPPPPEPDVFCTLKRLMSDLFVL</sequence>
<accession>A0A9W8DLP1</accession>
<name>A0A9W8DLP1_9FUNG</name>
<organism evidence="3 4">
    <name type="scientific">Tieghemiomyces parasiticus</name>
    <dbReference type="NCBI Taxonomy" id="78921"/>
    <lineage>
        <taxon>Eukaryota</taxon>
        <taxon>Fungi</taxon>
        <taxon>Fungi incertae sedis</taxon>
        <taxon>Zoopagomycota</taxon>
        <taxon>Kickxellomycotina</taxon>
        <taxon>Dimargaritomycetes</taxon>
        <taxon>Dimargaritales</taxon>
        <taxon>Dimargaritaceae</taxon>
        <taxon>Tieghemiomyces</taxon>
    </lineage>
</organism>
<feature type="transmembrane region" description="Helical" evidence="2">
    <location>
        <begin position="608"/>
        <end position="629"/>
    </location>
</feature>
<keyword evidence="4" id="KW-1185">Reference proteome</keyword>
<feature type="region of interest" description="Disordered" evidence="1">
    <location>
        <begin position="542"/>
        <end position="602"/>
    </location>
</feature>